<comment type="function">
    <text evidence="1">Extremely potent competitive inhibitor of cAMP-dependent protein kinase activity, this protein interacts with the catalytic subunit of the enzyme after the cAMP-induced dissociation of its regulatory chains.</text>
</comment>
<keyword evidence="3" id="KW-0649">Protein kinase inhibitor</keyword>
<protein>
    <submittedName>
        <fullName evidence="5">Uncharacterized protein</fullName>
    </submittedName>
</protein>
<dbReference type="Proteomes" id="UP000230423">
    <property type="component" value="Unassembled WGS sequence"/>
</dbReference>
<dbReference type="Pfam" id="PF02827">
    <property type="entry name" value="PKI"/>
    <property type="match status" value="1"/>
</dbReference>
<dbReference type="OrthoDB" id="8556393at2759"/>
<dbReference type="EMBL" id="KZ345039">
    <property type="protein sequence ID" value="PIO76617.1"/>
    <property type="molecule type" value="Genomic_DNA"/>
</dbReference>
<organism evidence="5 6">
    <name type="scientific">Teladorsagia circumcincta</name>
    <name type="common">Brown stomach worm</name>
    <name type="synonym">Ostertagia circumcincta</name>
    <dbReference type="NCBI Taxonomy" id="45464"/>
    <lineage>
        <taxon>Eukaryota</taxon>
        <taxon>Metazoa</taxon>
        <taxon>Ecdysozoa</taxon>
        <taxon>Nematoda</taxon>
        <taxon>Chromadorea</taxon>
        <taxon>Rhabditida</taxon>
        <taxon>Rhabditina</taxon>
        <taxon>Rhabditomorpha</taxon>
        <taxon>Strongyloidea</taxon>
        <taxon>Trichostrongylidae</taxon>
        <taxon>Teladorsagia</taxon>
    </lineage>
</organism>
<evidence type="ECO:0000313" key="6">
    <source>
        <dbReference type="Proteomes" id="UP000230423"/>
    </source>
</evidence>
<evidence type="ECO:0000256" key="3">
    <source>
        <dbReference type="ARBA" id="ARBA00023013"/>
    </source>
</evidence>
<dbReference type="AlphaFoldDB" id="A0A2G9V2A3"/>
<evidence type="ECO:0000256" key="2">
    <source>
        <dbReference type="ARBA" id="ARBA00006393"/>
    </source>
</evidence>
<evidence type="ECO:0000256" key="1">
    <source>
        <dbReference type="ARBA" id="ARBA00002844"/>
    </source>
</evidence>
<gene>
    <name evidence="5" type="ORF">TELCIR_01303</name>
</gene>
<keyword evidence="6" id="KW-1185">Reference proteome</keyword>
<feature type="compositionally biased region" description="Basic and acidic residues" evidence="4">
    <location>
        <begin position="91"/>
        <end position="116"/>
    </location>
</feature>
<accession>A0A2G9V2A3</accession>
<proteinExistence type="inferred from homology"/>
<evidence type="ECO:0000256" key="4">
    <source>
        <dbReference type="SAM" id="MobiDB-lite"/>
    </source>
</evidence>
<reference evidence="5 6" key="1">
    <citation type="submission" date="2015-09" db="EMBL/GenBank/DDBJ databases">
        <title>Draft genome of the parasitic nematode Teladorsagia circumcincta isolate WARC Sus (inbred).</title>
        <authorList>
            <person name="Mitreva M."/>
        </authorList>
    </citation>
    <scope>NUCLEOTIDE SEQUENCE [LARGE SCALE GENOMIC DNA]</scope>
    <source>
        <strain evidence="5 6">S</strain>
    </source>
</reference>
<name>A0A2G9V2A3_TELCI</name>
<feature type="region of interest" description="Disordered" evidence="4">
    <location>
        <begin position="47"/>
        <end position="116"/>
    </location>
</feature>
<feature type="compositionally biased region" description="Low complexity" evidence="4">
    <location>
        <begin position="65"/>
        <end position="75"/>
    </location>
</feature>
<evidence type="ECO:0000313" key="5">
    <source>
        <dbReference type="EMBL" id="PIO76617.1"/>
    </source>
</evidence>
<sequence>MGELEAESDTLEHFVASGRAGRRDALPQIDLEVNDPGAAKLAERLSDLSARCDDHEDSHQRDDPNGAGPSNNANARLLRGAGLRNVFVRRSMTEDEGKREYELRKEAEERNKGKDVREWVVYQGQLKHTSELPHKRSVNA</sequence>
<comment type="similarity">
    <text evidence="2">Belongs to the PKI family.</text>
</comment>
<dbReference type="GO" id="GO:0004862">
    <property type="term" value="F:cAMP-dependent protein kinase inhibitor activity"/>
    <property type="evidence" value="ECO:0007669"/>
    <property type="project" value="InterPro"/>
</dbReference>
<dbReference type="InterPro" id="IPR004171">
    <property type="entry name" value="cAMP_dep_PKI"/>
</dbReference>
<feature type="compositionally biased region" description="Basic and acidic residues" evidence="4">
    <location>
        <begin position="47"/>
        <end position="64"/>
    </location>
</feature>